<keyword evidence="2" id="KW-1185">Reference proteome</keyword>
<dbReference type="Proteomes" id="UP000250235">
    <property type="component" value="Unassembled WGS sequence"/>
</dbReference>
<evidence type="ECO:0000313" key="1">
    <source>
        <dbReference type="EMBL" id="KZV30808.1"/>
    </source>
</evidence>
<protein>
    <submittedName>
        <fullName evidence="1">Putative histone-lysine N-methyltransferase ATXR3</fullName>
    </submittedName>
</protein>
<dbReference type="Gene3D" id="1.20.5.300">
    <property type="match status" value="1"/>
</dbReference>
<gene>
    <name evidence="1" type="ORF">F511_30699</name>
</gene>
<keyword evidence="1" id="KW-0489">Methyltransferase</keyword>
<organism evidence="1 2">
    <name type="scientific">Dorcoceras hygrometricum</name>
    <dbReference type="NCBI Taxonomy" id="472368"/>
    <lineage>
        <taxon>Eukaryota</taxon>
        <taxon>Viridiplantae</taxon>
        <taxon>Streptophyta</taxon>
        <taxon>Embryophyta</taxon>
        <taxon>Tracheophyta</taxon>
        <taxon>Spermatophyta</taxon>
        <taxon>Magnoliopsida</taxon>
        <taxon>eudicotyledons</taxon>
        <taxon>Gunneridae</taxon>
        <taxon>Pentapetalae</taxon>
        <taxon>asterids</taxon>
        <taxon>lamiids</taxon>
        <taxon>Lamiales</taxon>
        <taxon>Gesneriaceae</taxon>
        <taxon>Didymocarpoideae</taxon>
        <taxon>Trichosporeae</taxon>
        <taxon>Loxocarpinae</taxon>
        <taxon>Dorcoceras</taxon>
    </lineage>
</organism>
<sequence>MTSALLMKKRSFSDSLMWTASLMWHPKWTDLLIWRPKWTTFLTWRPKWTALLTWRHEWTASLTWSPTRLLKYKLKVAEIYVEEAGGSNRDVIITITRVVGTITRAVGTITRAVGTITEAVGTITRAVGTITRAVVRNHHLKGKESVAKIESYICLQSREQD</sequence>
<reference evidence="1 2" key="1">
    <citation type="journal article" date="2015" name="Proc. Natl. Acad. Sci. U.S.A.">
        <title>The resurrection genome of Boea hygrometrica: A blueprint for survival of dehydration.</title>
        <authorList>
            <person name="Xiao L."/>
            <person name="Yang G."/>
            <person name="Zhang L."/>
            <person name="Yang X."/>
            <person name="Zhao S."/>
            <person name="Ji Z."/>
            <person name="Zhou Q."/>
            <person name="Hu M."/>
            <person name="Wang Y."/>
            <person name="Chen M."/>
            <person name="Xu Y."/>
            <person name="Jin H."/>
            <person name="Xiao X."/>
            <person name="Hu G."/>
            <person name="Bao F."/>
            <person name="Hu Y."/>
            <person name="Wan P."/>
            <person name="Li L."/>
            <person name="Deng X."/>
            <person name="Kuang T."/>
            <person name="Xiang C."/>
            <person name="Zhu J.K."/>
            <person name="Oliver M.J."/>
            <person name="He Y."/>
        </authorList>
    </citation>
    <scope>NUCLEOTIDE SEQUENCE [LARGE SCALE GENOMIC DNA]</scope>
    <source>
        <strain evidence="2">cv. XS01</strain>
    </source>
</reference>
<dbReference type="GO" id="GO:0008168">
    <property type="term" value="F:methyltransferase activity"/>
    <property type="evidence" value="ECO:0007669"/>
    <property type="project" value="UniProtKB-KW"/>
</dbReference>
<evidence type="ECO:0000313" key="2">
    <source>
        <dbReference type="Proteomes" id="UP000250235"/>
    </source>
</evidence>
<keyword evidence="1" id="KW-0808">Transferase</keyword>
<dbReference type="AlphaFoldDB" id="A0A2Z7BFA4"/>
<name>A0A2Z7BFA4_9LAMI</name>
<proteinExistence type="predicted"/>
<dbReference type="GO" id="GO:0032259">
    <property type="term" value="P:methylation"/>
    <property type="evidence" value="ECO:0007669"/>
    <property type="project" value="UniProtKB-KW"/>
</dbReference>
<dbReference type="EMBL" id="KV007816">
    <property type="protein sequence ID" value="KZV30808.1"/>
    <property type="molecule type" value="Genomic_DNA"/>
</dbReference>
<accession>A0A2Z7BFA4</accession>